<keyword evidence="2" id="KW-1185">Reference proteome</keyword>
<dbReference type="EMBL" id="CAXHTA020000002">
    <property type="protein sequence ID" value="CAL5219841.1"/>
    <property type="molecule type" value="Genomic_DNA"/>
</dbReference>
<dbReference type="InterPro" id="IPR052396">
    <property type="entry name" value="Meiotic_Drive_Suppr_Kinase"/>
</dbReference>
<dbReference type="Gene3D" id="1.10.510.10">
    <property type="entry name" value="Transferase(Phosphotransferase) domain 1"/>
    <property type="match status" value="1"/>
</dbReference>
<dbReference type="SUPFAM" id="SSF56112">
    <property type="entry name" value="Protein kinase-like (PK-like)"/>
    <property type="match status" value="1"/>
</dbReference>
<evidence type="ECO:0000313" key="1">
    <source>
        <dbReference type="EMBL" id="CAL5219841.1"/>
    </source>
</evidence>
<gene>
    <name evidence="1" type="primary">g1756</name>
    <name evidence="1" type="ORF">VP750_LOCUS1500</name>
</gene>
<dbReference type="PANTHER" id="PTHR37171:SF1">
    <property type="entry name" value="SERINE_THREONINE-PROTEIN KINASE YRZF-RELATED"/>
    <property type="match status" value="1"/>
</dbReference>
<evidence type="ECO:0000313" key="2">
    <source>
        <dbReference type="Proteomes" id="UP001497392"/>
    </source>
</evidence>
<sequence>MLLSELGLADEHLVGDPYGYTYKGTWAGKPVAVKVYNLRQDGAVASRVLAHTGAPVIVLSYEGAALDLDKPVPVHLHRATEEALEALHAAGAAHCDVNISKFVVNGDAVRLVDFERLALNATEEQKNGDMWAFDALLP</sequence>
<proteinExistence type="predicted"/>
<organism evidence="1 2">
    <name type="scientific">Coccomyxa viridis</name>
    <dbReference type="NCBI Taxonomy" id="1274662"/>
    <lineage>
        <taxon>Eukaryota</taxon>
        <taxon>Viridiplantae</taxon>
        <taxon>Chlorophyta</taxon>
        <taxon>core chlorophytes</taxon>
        <taxon>Trebouxiophyceae</taxon>
        <taxon>Trebouxiophyceae incertae sedis</taxon>
        <taxon>Coccomyxaceae</taxon>
        <taxon>Coccomyxa</taxon>
    </lineage>
</organism>
<dbReference type="InterPro" id="IPR011009">
    <property type="entry name" value="Kinase-like_dom_sf"/>
</dbReference>
<protein>
    <submittedName>
        <fullName evidence="1">G1756 protein</fullName>
    </submittedName>
</protein>
<reference evidence="1 2" key="1">
    <citation type="submission" date="2024-06" db="EMBL/GenBank/DDBJ databases">
        <authorList>
            <person name="Kraege A."/>
            <person name="Thomma B."/>
        </authorList>
    </citation>
    <scope>NUCLEOTIDE SEQUENCE [LARGE SCALE GENOMIC DNA]</scope>
</reference>
<dbReference type="PANTHER" id="PTHR37171">
    <property type="entry name" value="SERINE/THREONINE-PROTEIN KINASE YRZF-RELATED"/>
    <property type="match status" value="1"/>
</dbReference>
<comment type="caution">
    <text evidence="1">The sequence shown here is derived from an EMBL/GenBank/DDBJ whole genome shotgun (WGS) entry which is preliminary data.</text>
</comment>
<dbReference type="Proteomes" id="UP001497392">
    <property type="component" value="Unassembled WGS sequence"/>
</dbReference>
<accession>A0ABP1FIS7</accession>
<name>A0ABP1FIS7_9CHLO</name>